<name>A0ABC8TU46_9AQUA</name>
<proteinExistence type="predicted"/>
<keyword evidence="1" id="KW-0472">Membrane</keyword>
<evidence type="ECO:0000256" key="1">
    <source>
        <dbReference type="SAM" id="Phobius"/>
    </source>
</evidence>
<keyword evidence="1" id="KW-0812">Transmembrane</keyword>
<dbReference type="Proteomes" id="UP001642360">
    <property type="component" value="Unassembled WGS sequence"/>
</dbReference>
<keyword evidence="1" id="KW-1133">Transmembrane helix</keyword>
<organism evidence="2 3">
    <name type="scientific">Ilex paraguariensis</name>
    <name type="common">yerba mate</name>
    <dbReference type="NCBI Taxonomy" id="185542"/>
    <lineage>
        <taxon>Eukaryota</taxon>
        <taxon>Viridiplantae</taxon>
        <taxon>Streptophyta</taxon>
        <taxon>Embryophyta</taxon>
        <taxon>Tracheophyta</taxon>
        <taxon>Spermatophyta</taxon>
        <taxon>Magnoliopsida</taxon>
        <taxon>eudicotyledons</taxon>
        <taxon>Gunneridae</taxon>
        <taxon>Pentapetalae</taxon>
        <taxon>asterids</taxon>
        <taxon>campanulids</taxon>
        <taxon>Aquifoliales</taxon>
        <taxon>Aquifoliaceae</taxon>
        <taxon>Ilex</taxon>
    </lineage>
</organism>
<accession>A0ABC8TU46</accession>
<evidence type="ECO:0000313" key="2">
    <source>
        <dbReference type="EMBL" id="CAK9172959.1"/>
    </source>
</evidence>
<comment type="caution">
    <text evidence="2">The sequence shown here is derived from an EMBL/GenBank/DDBJ whole genome shotgun (WGS) entry which is preliminary data.</text>
</comment>
<protein>
    <submittedName>
        <fullName evidence="2">Uncharacterized protein</fullName>
    </submittedName>
</protein>
<reference evidence="2 3" key="1">
    <citation type="submission" date="2024-02" db="EMBL/GenBank/DDBJ databases">
        <authorList>
            <person name="Vignale AGUSTIN F."/>
            <person name="Sosa J E."/>
            <person name="Modenutti C."/>
        </authorList>
    </citation>
    <scope>NUCLEOTIDE SEQUENCE [LARGE SCALE GENOMIC DNA]</scope>
</reference>
<evidence type="ECO:0000313" key="3">
    <source>
        <dbReference type="Proteomes" id="UP001642360"/>
    </source>
</evidence>
<dbReference type="EMBL" id="CAUOFW020006124">
    <property type="protein sequence ID" value="CAK9172959.1"/>
    <property type="molecule type" value="Genomic_DNA"/>
</dbReference>
<dbReference type="AlphaFoldDB" id="A0ABC8TU46"/>
<sequence length="88" mass="9733">MVLGQAEVQWRLQTVLEKIGCLFGTLQTERNIDFSVSGVLPLAGRFCFAAESDVLQFCYIVEMGLMIAAAMLMLGCYCGLEMFAARLQ</sequence>
<feature type="transmembrane region" description="Helical" evidence="1">
    <location>
        <begin position="59"/>
        <end position="80"/>
    </location>
</feature>
<gene>
    <name evidence="2" type="ORF">ILEXP_LOCUS42661</name>
</gene>
<keyword evidence="3" id="KW-1185">Reference proteome</keyword>